<dbReference type="Gene3D" id="3.40.50.720">
    <property type="entry name" value="NAD(P)-binding Rossmann-like Domain"/>
    <property type="match status" value="1"/>
</dbReference>
<dbReference type="OrthoDB" id="6146133at2759"/>
<keyword evidence="3" id="KW-1185">Reference proteome</keyword>
<dbReference type="PRINTS" id="PR00081">
    <property type="entry name" value="GDHRDH"/>
</dbReference>
<protein>
    <submittedName>
        <fullName evidence="2">Uncharacterized protein</fullName>
    </submittedName>
</protein>
<evidence type="ECO:0000256" key="1">
    <source>
        <dbReference type="ARBA" id="ARBA00023002"/>
    </source>
</evidence>
<dbReference type="PROSITE" id="PS00061">
    <property type="entry name" value="ADH_SHORT"/>
    <property type="match status" value="1"/>
</dbReference>
<gene>
    <name evidence="2" type="ORF">CUNI_LOCUS10819</name>
</gene>
<sequence>MSRDFEGKVVIVTGASSGIGAATAKMFAQRGAKVTLCGRDVGRLNEAVEECSKVGGGDASRYLTVTGDVTRPETRQQIVKQTVDKFGRLDVLVANAGIVETRAIMDETEETFDNTINTNVKATFFIIKNAIPELIQSKGSIVIVSSIVSTLAVPSEIVYCMTKAALDHMTRNLALDLASKGVRVNAVNPTLVWTRIYRDSDHGPEFDKFLQLCAAAHPLYGRASTAEEQAEVIVFLASDAARFVTGQCIKVDGAVTLTGVPPV</sequence>
<keyword evidence="1" id="KW-0560">Oxidoreductase</keyword>
<accession>A0A8S3ZE51</accession>
<name>A0A8S3ZE51_9EUPU</name>
<dbReference type="AlphaFoldDB" id="A0A8S3ZE51"/>
<dbReference type="InterPro" id="IPR036291">
    <property type="entry name" value="NAD(P)-bd_dom_sf"/>
</dbReference>
<dbReference type="GO" id="GO:0016491">
    <property type="term" value="F:oxidoreductase activity"/>
    <property type="evidence" value="ECO:0007669"/>
    <property type="project" value="UniProtKB-KW"/>
</dbReference>
<dbReference type="InterPro" id="IPR020904">
    <property type="entry name" value="Sc_DH/Rdtase_CS"/>
</dbReference>
<dbReference type="InterPro" id="IPR002347">
    <property type="entry name" value="SDR_fam"/>
</dbReference>
<dbReference type="PANTHER" id="PTHR43975:SF2">
    <property type="entry name" value="EG:BACR7A4.14 PROTEIN-RELATED"/>
    <property type="match status" value="1"/>
</dbReference>
<dbReference type="Proteomes" id="UP000678393">
    <property type="component" value="Unassembled WGS sequence"/>
</dbReference>
<dbReference type="PANTHER" id="PTHR43975">
    <property type="entry name" value="ZGC:101858"/>
    <property type="match status" value="1"/>
</dbReference>
<organism evidence="2 3">
    <name type="scientific">Candidula unifasciata</name>
    <dbReference type="NCBI Taxonomy" id="100452"/>
    <lineage>
        <taxon>Eukaryota</taxon>
        <taxon>Metazoa</taxon>
        <taxon>Spiralia</taxon>
        <taxon>Lophotrochozoa</taxon>
        <taxon>Mollusca</taxon>
        <taxon>Gastropoda</taxon>
        <taxon>Heterobranchia</taxon>
        <taxon>Euthyneura</taxon>
        <taxon>Panpulmonata</taxon>
        <taxon>Eupulmonata</taxon>
        <taxon>Stylommatophora</taxon>
        <taxon>Helicina</taxon>
        <taxon>Helicoidea</taxon>
        <taxon>Geomitridae</taxon>
        <taxon>Candidula</taxon>
    </lineage>
</organism>
<dbReference type="EMBL" id="CAJHNH020002001">
    <property type="protein sequence ID" value="CAG5125261.1"/>
    <property type="molecule type" value="Genomic_DNA"/>
</dbReference>
<dbReference type="PRINTS" id="PR00080">
    <property type="entry name" value="SDRFAMILY"/>
</dbReference>
<comment type="caution">
    <text evidence="2">The sequence shown here is derived from an EMBL/GenBank/DDBJ whole genome shotgun (WGS) entry which is preliminary data.</text>
</comment>
<dbReference type="FunFam" id="3.40.50.720:FF:000084">
    <property type="entry name" value="Short-chain dehydrogenase reductase"/>
    <property type="match status" value="1"/>
</dbReference>
<dbReference type="NCBIfam" id="NF005559">
    <property type="entry name" value="PRK07231.1"/>
    <property type="match status" value="1"/>
</dbReference>
<evidence type="ECO:0000313" key="2">
    <source>
        <dbReference type="EMBL" id="CAG5125261.1"/>
    </source>
</evidence>
<reference evidence="2" key="1">
    <citation type="submission" date="2021-04" db="EMBL/GenBank/DDBJ databases">
        <authorList>
            <consortium name="Molecular Ecology Group"/>
        </authorList>
    </citation>
    <scope>NUCLEOTIDE SEQUENCE</scope>
</reference>
<dbReference type="Pfam" id="PF13561">
    <property type="entry name" value="adh_short_C2"/>
    <property type="match status" value="1"/>
</dbReference>
<dbReference type="SUPFAM" id="SSF51735">
    <property type="entry name" value="NAD(P)-binding Rossmann-fold domains"/>
    <property type="match status" value="1"/>
</dbReference>
<proteinExistence type="predicted"/>
<evidence type="ECO:0000313" key="3">
    <source>
        <dbReference type="Proteomes" id="UP000678393"/>
    </source>
</evidence>